<accession>A0AA39T1P6</accession>
<evidence type="ECO:0000256" key="5">
    <source>
        <dbReference type="ARBA" id="ARBA00023004"/>
    </source>
</evidence>
<evidence type="ECO:0000256" key="1">
    <source>
        <dbReference type="ARBA" id="ARBA00001971"/>
    </source>
</evidence>
<dbReference type="Proteomes" id="UP001175000">
    <property type="component" value="Unassembled WGS sequence"/>
</dbReference>
<evidence type="ECO:0000256" key="2">
    <source>
        <dbReference type="ARBA" id="ARBA00010617"/>
    </source>
</evidence>
<dbReference type="InterPro" id="IPR047146">
    <property type="entry name" value="Cyt_P450_E_CYP52_fungi"/>
</dbReference>
<evidence type="ECO:0000256" key="6">
    <source>
        <dbReference type="ARBA" id="ARBA00023033"/>
    </source>
</evidence>
<dbReference type="EMBL" id="JAULSU010000007">
    <property type="protein sequence ID" value="KAK0611431.1"/>
    <property type="molecule type" value="Genomic_DNA"/>
</dbReference>
<dbReference type="GO" id="GO:0020037">
    <property type="term" value="F:heme binding"/>
    <property type="evidence" value="ECO:0007669"/>
    <property type="project" value="InterPro"/>
</dbReference>
<dbReference type="PROSITE" id="PS00086">
    <property type="entry name" value="CYTOCHROME_P450"/>
    <property type="match status" value="1"/>
</dbReference>
<dbReference type="InterPro" id="IPR001128">
    <property type="entry name" value="Cyt_P450"/>
</dbReference>
<dbReference type="GO" id="GO:0016705">
    <property type="term" value="F:oxidoreductase activity, acting on paired donors, with incorporation or reduction of molecular oxygen"/>
    <property type="evidence" value="ECO:0007669"/>
    <property type="project" value="InterPro"/>
</dbReference>
<comment type="cofactor">
    <cofactor evidence="1 7">
        <name>heme</name>
        <dbReference type="ChEBI" id="CHEBI:30413"/>
    </cofactor>
</comment>
<feature type="binding site" description="axial binding residue" evidence="7">
    <location>
        <position position="469"/>
    </location>
    <ligand>
        <name>heme</name>
        <dbReference type="ChEBI" id="CHEBI:30413"/>
    </ligand>
    <ligandPart>
        <name>Fe</name>
        <dbReference type="ChEBI" id="CHEBI:18248"/>
    </ligandPart>
</feature>
<dbReference type="PRINTS" id="PR00463">
    <property type="entry name" value="EP450I"/>
</dbReference>
<name>A0AA39T1P6_9PEZI</name>
<evidence type="ECO:0000313" key="9">
    <source>
        <dbReference type="EMBL" id="KAK0611431.1"/>
    </source>
</evidence>
<gene>
    <name evidence="9" type="ORF">B0T14DRAFT_439031</name>
</gene>
<evidence type="ECO:0000256" key="3">
    <source>
        <dbReference type="ARBA" id="ARBA00022723"/>
    </source>
</evidence>
<comment type="caution">
    <text evidence="9">The sequence shown here is derived from an EMBL/GenBank/DDBJ whole genome shotgun (WGS) entry which is preliminary data.</text>
</comment>
<sequence>MLSDLTAGLPTPSWHWLAFAAAGLLAAKLTLNYLSAARTEARIKALGGRAPLFGGRLPFGLSFLVGFRNAVTVDETLKFWSDTFVRVCGSRASPYTVETTTVGGLRIIMTADQENIKAILATQFDDFGKGQRFRDDWVDMLGRSIFNSDGEAWHTARTRLRPVFYKERISDLECFERSVKNLLPLLDNNGETVDVKDMFLRFTLDASADFTLGVNLETLKRPLNEFAASFERLRHKKVQRERSKPFKFLVPRSSYQPDLDYIESFMDPIIAETVRQVKAEQAGTSASKKDPAFNLLRASAEVSTDQRFLRDELITSLFAGRDNTAMAFAWMFYELARHPDVVRDLRSAIIKTVGLDREPGYQELKDMKIVSNIINETLRLYPPVPINTRACIRDTTLPRGGGPDGNSPIGVLKGTGIVYSNHLLHINPEAYSDVPADHPPPEEWYPARWDTWFPKPWAFLPFHGGPRFCLGQQLVMVEMSYTLVRIFQRFSQVELRMDELGTVERREQPWLRRGAGPELAERYMKNRPRMVTEITLFPRGEVQLAFIK</sequence>
<dbReference type="InterPro" id="IPR036396">
    <property type="entry name" value="Cyt_P450_sf"/>
</dbReference>
<proteinExistence type="inferred from homology"/>
<dbReference type="Pfam" id="PF00067">
    <property type="entry name" value="p450"/>
    <property type="match status" value="1"/>
</dbReference>
<evidence type="ECO:0000313" key="10">
    <source>
        <dbReference type="Proteomes" id="UP001175000"/>
    </source>
</evidence>
<dbReference type="CDD" id="cd11063">
    <property type="entry name" value="CYP52"/>
    <property type="match status" value="1"/>
</dbReference>
<dbReference type="PANTHER" id="PTHR24287:SF5">
    <property type="entry name" value="P450, PUTATIVE (EUROFUNG)-RELATED"/>
    <property type="match status" value="1"/>
</dbReference>
<keyword evidence="4 8" id="KW-0560">Oxidoreductase</keyword>
<organism evidence="9 10">
    <name type="scientific">Immersiella caudata</name>
    <dbReference type="NCBI Taxonomy" id="314043"/>
    <lineage>
        <taxon>Eukaryota</taxon>
        <taxon>Fungi</taxon>
        <taxon>Dikarya</taxon>
        <taxon>Ascomycota</taxon>
        <taxon>Pezizomycotina</taxon>
        <taxon>Sordariomycetes</taxon>
        <taxon>Sordariomycetidae</taxon>
        <taxon>Sordariales</taxon>
        <taxon>Lasiosphaeriaceae</taxon>
        <taxon>Immersiella</taxon>
    </lineage>
</organism>
<evidence type="ECO:0000256" key="7">
    <source>
        <dbReference type="PIRSR" id="PIRSR602401-1"/>
    </source>
</evidence>
<dbReference type="Gene3D" id="1.10.630.10">
    <property type="entry name" value="Cytochrome P450"/>
    <property type="match status" value="1"/>
</dbReference>
<dbReference type="SUPFAM" id="SSF48264">
    <property type="entry name" value="Cytochrome P450"/>
    <property type="match status" value="1"/>
</dbReference>
<keyword evidence="3 7" id="KW-0479">Metal-binding</keyword>
<dbReference type="GO" id="GO:0004497">
    <property type="term" value="F:monooxygenase activity"/>
    <property type="evidence" value="ECO:0007669"/>
    <property type="project" value="UniProtKB-KW"/>
</dbReference>
<comment type="similarity">
    <text evidence="2 8">Belongs to the cytochrome P450 family.</text>
</comment>
<dbReference type="AlphaFoldDB" id="A0AA39T1P6"/>
<dbReference type="GO" id="GO:0005506">
    <property type="term" value="F:iron ion binding"/>
    <property type="evidence" value="ECO:0007669"/>
    <property type="project" value="InterPro"/>
</dbReference>
<protein>
    <submittedName>
        <fullName evidence="9">Cytochrome P450 52A11</fullName>
    </submittedName>
</protein>
<dbReference type="InterPro" id="IPR002401">
    <property type="entry name" value="Cyt_P450_E_grp-I"/>
</dbReference>
<keyword evidence="10" id="KW-1185">Reference proteome</keyword>
<keyword evidence="5 7" id="KW-0408">Iron</keyword>
<keyword evidence="6 8" id="KW-0503">Monooxygenase</keyword>
<evidence type="ECO:0000256" key="4">
    <source>
        <dbReference type="ARBA" id="ARBA00023002"/>
    </source>
</evidence>
<dbReference type="PRINTS" id="PR00385">
    <property type="entry name" value="P450"/>
</dbReference>
<dbReference type="PANTHER" id="PTHR24287">
    <property type="entry name" value="P450, PUTATIVE (EUROFUNG)-RELATED"/>
    <property type="match status" value="1"/>
</dbReference>
<evidence type="ECO:0000256" key="8">
    <source>
        <dbReference type="RuleBase" id="RU000461"/>
    </source>
</evidence>
<dbReference type="InterPro" id="IPR017972">
    <property type="entry name" value="Cyt_P450_CS"/>
</dbReference>
<reference evidence="9" key="1">
    <citation type="submission" date="2023-06" db="EMBL/GenBank/DDBJ databases">
        <title>Genome-scale phylogeny and comparative genomics of the fungal order Sordariales.</title>
        <authorList>
            <consortium name="Lawrence Berkeley National Laboratory"/>
            <person name="Hensen N."/>
            <person name="Bonometti L."/>
            <person name="Westerberg I."/>
            <person name="Brannstrom I.O."/>
            <person name="Guillou S."/>
            <person name="Cros-Aarteil S."/>
            <person name="Calhoun S."/>
            <person name="Haridas S."/>
            <person name="Kuo A."/>
            <person name="Mondo S."/>
            <person name="Pangilinan J."/>
            <person name="Riley R."/>
            <person name="Labutti K."/>
            <person name="Andreopoulos B."/>
            <person name="Lipzen A."/>
            <person name="Chen C."/>
            <person name="Yanf M."/>
            <person name="Daum C."/>
            <person name="Ng V."/>
            <person name="Clum A."/>
            <person name="Steindorff A."/>
            <person name="Ohm R."/>
            <person name="Martin F."/>
            <person name="Silar P."/>
            <person name="Natvig D."/>
            <person name="Lalanne C."/>
            <person name="Gautier V."/>
            <person name="Ament-Velasquez S.L."/>
            <person name="Kruys A."/>
            <person name="Hutchinson M.I."/>
            <person name="Powell A.J."/>
            <person name="Barry K."/>
            <person name="Miller A.N."/>
            <person name="Grigoriev I.V."/>
            <person name="Debuchy R."/>
            <person name="Gladieux P."/>
            <person name="Thoren M.H."/>
            <person name="Johannesson H."/>
        </authorList>
    </citation>
    <scope>NUCLEOTIDE SEQUENCE</scope>
    <source>
        <strain evidence="9">CBS 606.72</strain>
    </source>
</reference>
<keyword evidence="7 8" id="KW-0349">Heme</keyword>